<feature type="compositionally biased region" description="Acidic residues" evidence="1">
    <location>
        <begin position="1574"/>
        <end position="1588"/>
    </location>
</feature>
<accession>A0A3M8FDY7</accession>
<dbReference type="GO" id="GO:0008233">
    <property type="term" value="F:peptidase activity"/>
    <property type="evidence" value="ECO:0007669"/>
    <property type="project" value="UniProtKB-KW"/>
</dbReference>
<organism evidence="3 4">
    <name type="scientific">Streptomyces xinghaiensis</name>
    <dbReference type="NCBI Taxonomy" id="1038928"/>
    <lineage>
        <taxon>Bacteria</taxon>
        <taxon>Bacillati</taxon>
        <taxon>Actinomycetota</taxon>
        <taxon>Actinomycetes</taxon>
        <taxon>Kitasatosporales</taxon>
        <taxon>Streptomycetaceae</taxon>
        <taxon>Streptomyces</taxon>
    </lineage>
</organism>
<feature type="domain" description="NACHT" evidence="2">
    <location>
        <begin position="326"/>
        <end position="466"/>
    </location>
</feature>
<comment type="caution">
    <text evidence="3">The sequence shown here is derived from an EMBL/GenBank/DDBJ whole genome shotgun (WGS) entry which is preliminary data.</text>
</comment>
<dbReference type="InterPro" id="IPR009003">
    <property type="entry name" value="Peptidase_S1_PA"/>
</dbReference>
<sequence length="1588" mass="170567">MDRGGRERGCHRCGRGGHPMTGPLEAVLRDCTVLLRDGAGKAVGSGFFVAPEQVLTAAHVVGAAHGRLRAHWNGITADVSGIGWQEPEECSTEGRWGLPDLALLRLPGAAVAGHPCVLLGDGRCGRRLLIEGYTRDLDGGHAPDSVRTELDTVRPVGRWGVLRLASGIVDDGMSGGPVLDLESGQVVGVTKAQRQGPGLGLGGVAVGVDALAEVRPELFAENRRFHHRDRRWDFARLNESGPVDPADCTRRFLGLVKRVVVRRPAILPPGGSRADIHQMPSVKPQPLGQDNAPGDSEPSDSVEPGRRTATPMNGTFQWAPLRVSWPAVVLSGMPGQGKSWLLNMHAEAVAGDALRRVADEPSAWMSVRIPVVLDCAALGRALPVTVTRETVLDAVVRTVRQECAESGADDAAVAESVVRLAYQDGRLLCCLDALDEVAIGDGEKLRRALPVLVEQGNRLIITSRPSVGLRTHTSGLGSHLSAEVVGFSPGQVFAFARSWFSGDPQRAGELEAELLDRPELADLARVPLLAAFLCRLAGETDRVRVLPGNRVEIYRAVVMGALSGRWRTPGQQAVAPHSPPDSELRLRALASAAGRLAGEWRTRMDRLPRSRLSAALREHPEYQRLVVGAECRWEAWQAQRPSGVPTTPPVDAPLWEYTFDALLAHDMNEGGDPVMRFAHPVLAEYCVASYAASLPAPKLREVVDVHRWFDSHWQEVWPLTAGIMAEPDTLVGLFLDGADDAWYEQIMLAARCVAAAGERVDPGLRQRVLAGLTESARSWRSFDRERAVAHLGELVRARLPEAVSAVRELLAGAGEDESSPTQLQAAALLAEAGDPDGLVFARAVLTDQRVPAAYRAWIARAVVVGGDEEGQQALVTAIGAARTPGQLRLLVDAVPVEGRAGTELAERILRDQRVLPAIRATLGGVLIRVGGENRIRAALELAKDPLTVWDVRAQLIADLLAVGEDQALPLGLELFDDPGLSQNSRVALVEALVRRGRLAVLRRAAAMLCNRSFHWDSRRRLASAIAGLGPQGTELLLSGVNSPLPLDLKIRHVIALVEVGECLDLAARLVADTGAPSWARARVASALLRRGYTSLPPPVLEQLATDPDPQHDFQGELIAAMAARGMAGAGDAACGMLSRLCATENYPGDRSFMLGLAGAGEDGRQVLIRIAGDASLAEEDRALAIIALADVAPETAAALAEAPVVPFSSFADARVTILLAEKGVIELAGRLARLLEREPAAYRTLYRLLGSSRVTRELVTQLVPLGAALTGAPPPPSREAIEIDEEYLRGAGLDWLSRTRFQQLIRWVYRILEKRVGLKIAAFLTESQLVEFERLEDEQPSLEFLATRAAGYPELVVGQAADLQDDIRQGKVRPPDPDSLDDAPVLQRLSYTASLLSEWLAAIEQNPNAGLSFLAGNHRVLLTAEAQALLQLAATLTHRCNPHEGMTFVVARGTANGVQEVLELMQDPDRLQQVLAGYLNQGDGTTLLFAALAGILFARPASPVPHFYGALGAAMQGNRDLSIDLMRISGATASPDQRQEGTATLNTIAARFGWDEGTVVALREALLSPRSETADTDTDDEGEGRDGH</sequence>
<evidence type="ECO:0000313" key="3">
    <source>
        <dbReference type="EMBL" id="RKM99088.1"/>
    </source>
</evidence>
<feature type="region of interest" description="Disordered" evidence="1">
    <location>
        <begin position="267"/>
        <end position="313"/>
    </location>
</feature>
<protein>
    <submittedName>
        <fullName evidence="3">Serine protease</fullName>
    </submittedName>
</protein>
<dbReference type="EMBL" id="JNAD02000001">
    <property type="protein sequence ID" value="RKM99088.1"/>
    <property type="molecule type" value="Genomic_DNA"/>
</dbReference>
<dbReference type="Gene3D" id="2.40.10.120">
    <property type="match status" value="1"/>
</dbReference>
<dbReference type="InterPro" id="IPR007111">
    <property type="entry name" value="NACHT_NTPase"/>
</dbReference>
<gene>
    <name evidence="3" type="ORF">SFRA_002470</name>
</gene>
<dbReference type="Gene3D" id="3.40.50.300">
    <property type="entry name" value="P-loop containing nucleotide triphosphate hydrolases"/>
    <property type="match status" value="1"/>
</dbReference>
<keyword evidence="3" id="KW-0378">Hydrolase</keyword>
<dbReference type="GO" id="GO:0006508">
    <property type="term" value="P:proteolysis"/>
    <property type="evidence" value="ECO:0007669"/>
    <property type="project" value="UniProtKB-KW"/>
</dbReference>
<proteinExistence type="predicted"/>
<dbReference type="InterPro" id="IPR027417">
    <property type="entry name" value="P-loop_NTPase"/>
</dbReference>
<keyword evidence="4" id="KW-1185">Reference proteome</keyword>
<evidence type="ECO:0000259" key="2">
    <source>
        <dbReference type="PROSITE" id="PS50837"/>
    </source>
</evidence>
<evidence type="ECO:0000313" key="4">
    <source>
        <dbReference type="Proteomes" id="UP000028058"/>
    </source>
</evidence>
<dbReference type="Pfam" id="PF13365">
    <property type="entry name" value="Trypsin_2"/>
    <property type="match status" value="1"/>
</dbReference>
<dbReference type="PROSITE" id="PS50837">
    <property type="entry name" value="NACHT"/>
    <property type="match status" value="1"/>
</dbReference>
<name>A0A3M8FDY7_9ACTN</name>
<dbReference type="PANTHER" id="PTHR46844:SF1">
    <property type="entry name" value="SLR5058 PROTEIN"/>
    <property type="match status" value="1"/>
</dbReference>
<dbReference type="Pfam" id="PF05729">
    <property type="entry name" value="NACHT"/>
    <property type="match status" value="1"/>
</dbReference>
<keyword evidence="3" id="KW-0645">Protease</keyword>
<dbReference type="SUPFAM" id="SSF50494">
    <property type="entry name" value="Trypsin-like serine proteases"/>
    <property type="match status" value="1"/>
</dbReference>
<dbReference type="PANTHER" id="PTHR46844">
    <property type="entry name" value="SLR5058 PROTEIN"/>
    <property type="match status" value="1"/>
</dbReference>
<reference evidence="3 4" key="1">
    <citation type="journal article" date="2014" name="Genome Announc.">
        <title>Draft Genome Sequence of Streptomyces fradiae ATCC 19609, a Strain Highly Sensitive to Antibiotics.</title>
        <authorList>
            <person name="Bekker O.B."/>
            <person name="Klimina K.M."/>
            <person name="Vatlin A.A."/>
            <person name="Zakharevich N.V."/>
            <person name="Kasianov A.S."/>
            <person name="Danilenko V.N."/>
        </authorList>
    </citation>
    <scope>NUCLEOTIDE SEQUENCE [LARGE SCALE GENOMIC DNA]</scope>
    <source>
        <strain evidence="3 4">ATCC 19609</strain>
    </source>
</reference>
<dbReference type="Proteomes" id="UP000028058">
    <property type="component" value="Unassembled WGS sequence"/>
</dbReference>
<evidence type="ECO:0000256" key="1">
    <source>
        <dbReference type="SAM" id="MobiDB-lite"/>
    </source>
</evidence>
<feature type="region of interest" description="Disordered" evidence="1">
    <location>
        <begin position="1566"/>
        <end position="1588"/>
    </location>
</feature>